<proteinExistence type="predicted"/>
<dbReference type="Gene3D" id="3.10.10.10">
    <property type="entry name" value="HIV Type 1 Reverse Transcriptase, subunit A, domain 1"/>
    <property type="match status" value="1"/>
</dbReference>
<dbReference type="OrthoDB" id="6496131at2759"/>
<dbReference type="PANTHER" id="PTHR37984:SF5">
    <property type="entry name" value="PROTEIN NYNRIN-LIKE"/>
    <property type="match status" value="1"/>
</dbReference>
<dbReference type="InterPro" id="IPR043502">
    <property type="entry name" value="DNA/RNA_pol_sf"/>
</dbReference>
<comment type="caution">
    <text evidence="2">The sequence shown here is derived from an EMBL/GenBank/DDBJ whole genome shotgun (WGS) entry which is preliminary data.</text>
</comment>
<organism evidence="2 3">
    <name type="scientific">Holothuria leucospilota</name>
    <name type="common">Black long sea cucumber</name>
    <name type="synonym">Mertensiothuria leucospilota</name>
    <dbReference type="NCBI Taxonomy" id="206669"/>
    <lineage>
        <taxon>Eukaryota</taxon>
        <taxon>Metazoa</taxon>
        <taxon>Echinodermata</taxon>
        <taxon>Eleutherozoa</taxon>
        <taxon>Echinozoa</taxon>
        <taxon>Holothuroidea</taxon>
        <taxon>Aspidochirotacea</taxon>
        <taxon>Aspidochirotida</taxon>
        <taxon>Holothuriidae</taxon>
        <taxon>Holothuria</taxon>
    </lineage>
</organism>
<dbReference type="PROSITE" id="PS50172">
    <property type="entry name" value="BRCT"/>
    <property type="match status" value="1"/>
</dbReference>
<sequence length="503" mass="57530">MYKRISYAVAKGDGSACGMKATEAMNEHIKQHLRSSGIPQGIKATDVEKYVSVSVSMDQKEDDGIFHTVTFSLCGAIPRIDGQNYSHNSFQALVKSESGKIKDKLPAVCDSTKTCIALFNPNIASKNNLPSAVTLSMKAGFPILDYKFVIECIKEKHLLDMDKLKVDLSRCSLKVIRQPSLENKLFRRTHVMTSIIKKRSMKRRRKPKLLRAKECNPAFHFVWSKIKELKVSRKEARLLMPQYFQQWKMMSRNHSNLYRRHCENLRCTVGTHVNFRVKNPAYELGMVDGKTPQNPPFVVQEEILLHNVEYQLTGAVVLRPGHFISVATFGAYIKMRNIPNHEHPCRLSQKEISHFRVFTGQTVKASCKVYVDVCYGNYEGKLKLYEMDCTEYYLLGREWLAVIPLDWKSLISQRPKAEKVLNVSELEQVINKHAELFEKGLSRLTDAKIILREEAQPVVRKPVKVTYALKEKVEVELVRLENCGVITPVSHSEWDSSIVAVEK</sequence>
<feature type="domain" description="BRCT" evidence="1">
    <location>
        <begin position="61"/>
        <end position="166"/>
    </location>
</feature>
<dbReference type="InterPro" id="IPR001357">
    <property type="entry name" value="BRCT_dom"/>
</dbReference>
<dbReference type="EMBL" id="JAIZAY010000250">
    <property type="protein sequence ID" value="KAJ8018649.1"/>
    <property type="molecule type" value="Genomic_DNA"/>
</dbReference>
<dbReference type="SUPFAM" id="SSF56672">
    <property type="entry name" value="DNA/RNA polymerases"/>
    <property type="match status" value="1"/>
</dbReference>
<dbReference type="PANTHER" id="PTHR37984">
    <property type="entry name" value="PROTEIN CBG26694"/>
    <property type="match status" value="1"/>
</dbReference>
<dbReference type="Proteomes" id="UP001152320">
    <property type="component" value="Unassembled WGS sequence"/>
</dbReference>
<dbReference type="AlphaFoldDB" id="A0A9Q1BB71"/>
<evidence type="ECO:0000313" key="2">
    <source>
        <dbReference type="EMBL" id="KAJ8018649.1"/>
    </source>
</evidence>
<gene>
    <name evidence="2" type="ORF">HOLleu_43261</name>
</gene>
<keyword evidence="3" id="KW-1185">Reference proteome</keyword>
<evidence type="ECO:0000313" key="3">
    <source>
        <dbReference type="Proteomes" id="UP001152320"/>
    </source>
</evidence>
<accession>A0A9Q1BB71</accession>
<reference evidence="2" key="1">
    <citation type="submission" date="2021-10" db="EMBL/GenBank/DDBJ databases">
        <title>Tropical sea cucumber genome reveals ecological adaptation and Cuvierian tubules defense mechanism.</title>
        <authorList>
            <person name="Chen T."/>
        </authorList>
    </citation>
    <scope>NUCLEOTIDE SEQUENCE</scope>
    <source>
        <strain evidence="2">Nanhai2018</strain>
        <tissue evidence="2">Muscle</tissue>
    </source>
</reference>
<dbReference type="InterPro" id="IPR050951">
    <property type="entry name" value="Retrovirus_Pol_polyprotein"/>
</dbReference>
<evidence type="ECO:0000259" key="1">
    <source>
        <dbReference type="PROSITE" id="PS50172"/>
    </source>
</evidence>
<name>A0A9Q1BB71_HOLLE</name>
<protein>
    <recommendedName>
        <fullName evidence="1">BRCT domain-containing protein</fullName>
    </recommendedName>
</protein>